<dbReference type="Proteomes" id="UP000078542">
    <property type="component" value="Unassembled WGS sequence"/>
</dbReference>
<feature type="compositionally biased region" description="Basic and acidic residues" evidence="1">
    <location>
        <begin position="205"/>
        <end position="217"/>
    </location>
</feature>
<organism evidence="3 4">
    <name type="scientific">Cyphomyrmex costatus</name>
    <dbReference type="NCBI Taxonomy" id="456900"/>
    <lineage>
        <taxon>Eukaryota</taxon>
        <taxon>Metazoa</taxon>
        <taxon>Ecdysozoa</taxon>
        <taxon>Arthropoda</taxon>
        <taxon>Hexapoda</taxon>
        <taxon>Insecta</taxon>
        <taxon>Pterygota</taxon>
        <taxon>Neoptera</taxon>
        <taxon>Endopterygota</taxon>
        <taxon>Hymenoptera</taxon>
        <taxon>Apocrita</taxon>
        <taxon>Aculeata</taxon>
        <taxon>Formicoidea</taxon>
        <taxon>Formicidae</taxon>
        <taxon>Myrmicinae</taxon>
        <taxon>Cyphomyrmex</taxon>
    </lineage>
</organism>
<evidence type="ECO:0000313" key="3">
    <source>
        <dbReference type="EMBL" id="KYN03399.1"/>
    </source>
</evidence>
<protein>
    <recommendedName>
        <fullName evidence="2">Complementary sex determination N-terminal domain-containing protein</fullName>
    </recommendedName>
</protein>
<feature type="compositionally biased region" description="Basic and acidic residues" evidence="1">
    <location>
        <begin position="30"/>
        <end position="62"/>
    </location>
</feature>
<feature type="region of interest" description="Disordered" evidence="1">
    <location>
        <begin position="171"/>
        <end position="222"/>
    </location>
</feature>
<accession>A0A195CTE2</accession>
<proteinExistence type="predicted"/>
<dbReference type="STRING" id="456900.A0A195CTE2"/>
<feature type="region of interest" description="Disordered" evidence="1">
    <location>
        <begin position="29"/>
        <end position="98"/>
    </location>
</feature>
<evidence type="ECO:0000313" key="4">
    <source>
        <dbReference type="Proteomes" id="UP000078542"/>
    </source>
</evidence>
<gene>
    <name evidence="3" type="ORF">ALC62_05791</name>
</gene>
<feature type="compositionally biased region" description="Polar residues" evidence="1">
    <location>
        <begin position="174"/>
        <end position="189"/>
    </location>
</feature>
<keyword evidence="4" id="KW-1185">Reference proteome</keyword>
<dbReference type="InterPro" id="IPR022063">
    <property type="entry name" value="Sex_determin_N"/>
</dbReference>
<feature type="compositionally biased region" description="Basic and acidic residues" evidence="1">
    <location>
        <begin position="71"/>
        <end position="88"/>
    </location>
</feature>
<reference evidence="3 4" key="1">
    <citation type="submission" date="2016-03" db="EMBL/GenBank/DDBJ databases">
        <title>Cyphomyrmex costatus WGS genome.</title>
        <authorList>
            <person name="Nygaard S."/>
            <person name="Hu H."/>
            <person name="Boomsma J."/>
            <person name="Zhang G."/>
        </authorList>
    </citation>
    <scope>NUCLEOTIDE SEQUENCE [LARGE SCALE GENOMIC DNA]</scope>
    <source>
        <strain evidence="3">MS0001</strain>
        <tissue evidence="3">Whole body</tissue>
    </source>
</reference>
<evidence type="ECO:0000256" key="1">
    <source>
        <dbReference type="SAM" id="MobiDB-lite"/>
    </source>
</evidence>
<feature type="domain" description="Complementary sex determination N-terminal" evidence="2">
    <location>
        <begin position="18"/>
        <end position="136"/>
    </location>
</feature>
<dbReference type="AlphaFoldDB" id="A0A195CTE2"/>
<evidence type="ECO:0000259" key="2">
    <source>
        <dbReference type="Pfam" id="PF12278"/>
    </source>
</evidence>
<sequence length="283" mass="33565">MDSCKKWHFTLKEEKRLRLKRKEWRIQQQHYREHEKHKSRMIKDFERRREAELIKNSDKESLQQRNSSNPQRREISFPDHKHSKERKTVNSPEGTIKQEDLHKIKISIHGNNLSTNHSSNNIEWGIDPNDVILPRRQNEGTCPIFKGTEIKKFEEIRKITFLQDKQLEKELSTSKKNASTSRSPVNNIIHQDWRDNNESKFSSRRNSDQSRDLDNHASSKSHFSSDNLYNPYIRLPGPMMIPIPRIQAPPMLMPVFPVLPPPFPPTNMYHWQQPFSKLTSCNN</sequence>
<name>A0A195CTE2_9HYME</name>
<dbReference type="Pfam" id="PF12278">
    <property type="entry name" value="SDP_N"/>
    <property type="match status" value="1"/>
</dbReference>
<dbReference type="EMBL" id="KQ977349">
    <property type="protein sequence ID" value="KYN03399.1"/>
    <property type="molecule type" value="Genomic_DNA"/>
</dbReference>